<dbReference type="EMBL" id="JAODWD010000001">
    <property type="protein sequence ID" value="MCT7657110.1"/>
    <property type="molecule type" value="Genomic_DNA"/>
</dbReference>
<dbReference type="InterPro" id="IPR042099">
    <property type="entry name" value="ANL_N_sf"/>
</dbReference>
<evidence type="ECO:0000256" key="1">
    <source>
        <dbReference type="ARBA" id="ARBA00006432"/>
    </source>
</evidence>
<feature type="domain" description="AMP-dependent synthetase/ligase" evidence="3">
    <location>
        <begin position="11"/>
        <end position="351"/>
    </location>
</feature>
<dbReference type="Pfam" id="PF00501">
    <property type="entry name" value="AMP-binding"/>
    <property type="match status" value="1"/>
</dbReference>
<protein>
    <submittedName>
        <fullName evidence="5">AMP-binding protein</fullName>
    </submittedName>
</protein>
<dbReference type="PANTHER" id="PTHR43201">
    <property type="entry name" value="ACYL-COA SYNTHETASE"/>
    <property type="match status" value="1"/>
</dbReference>
<name>A0ABT2M4C5_9MYCO</name>
<dbReference type="InterPro" id="IPR025110">
    <property type="entry name" value="AMP-bd_C"/>
</dbReference>
<dbReference type="Pfam" id="PF13193">
    <property type="entry name" value="AMP-binding_C"/>
    <property type="match status" value="1"/>
</dbReference>
<dbReference type="Gene3D" id="3.30.300.30">
    <property type="match status" value="1"/>
</dbReference>
<feature type="domain" description="AMP-binding enzyme C-terminal" evidence="4">
    <location>
        <begin position="402"/>
        <end position="479"/>
    </location>
</feature>
<proteinExistence type="inferred from homology"/>
<evidence type="ECO:0000256" key="2">
    <source>
        <dbReference type="ARBA" id="ARBA00022598"/>
    </source>
</evidence>
<keyword evidence="6" id="KW-1185">Reference proteome</keyword>
<sequence length="494" mass="52996">MTVDTIAGLLDQSALSRPHQPMILDTAGAALTVSEVAKLAKAGARWLAEAGVRPGVTVAWQLPSQSSAAVLMLALARMPVVQAPVLHLYRRREVRAALDAAGAQVLIVDRSTADNAPTDVPTIRLPDEFLGLLGGQPDLAVPDDTHSGHDVRWTYFTSGTTGHPKGVRHTDATLLAAARGYTTHLGLGDHPAEVGTIAFPIAHIGGILYVACALIGSFPVLMVPKIDAQLPRVLAANRVTLSGSSTAFYQLLLDAQLASGRDEPIIPSLRMLIGGGAPCPPELHREVRRRMGVPIVHAYGMTEAPTICVSQATDTEEQQVNSCGRPIPGAQIRTAATGEIELRGASVTPGYVDTEQWTNTTTPDGWFRTGDRGRLRPDGRIEITGRIKDLILRKGENISPDEVENELLAHPLIDAVAVVGQPDAQRGEMVCAVVRRSSRHRDITLDELCAFLDERGLMKQKWPERLVIVDEFPLTGLGKVAKSQLVEQLSGGTR</sequence>
<dbReference type="InterPro" id="IPR000873">
    <property type="entry name" value="AMP-dep_synth/lig_dom"/>
</dbReference>
<keyword evidence="2" id="KW-0436">Ligase</keyword>
<accession>A0ABT2M4C5</accession>
<gene>
    <name evidence="5" type="ORF">N4S67_01590</name>
</gene>
<evidence type="ECO:0000259" key="3">
    <source>
        <dbReference type="Pfam" id="PF00501"/>
    </source>
</evidence>
<dbReference type="PANTHER" id="PTHR43201:SF5">
    <property type="entry name" value="MEDIUM-CHAIN ACYL-COA LIGASE ACSF2, MITOCHONDRIAL"/>
    <property type="match status" value="1"/>
</dbReference>
<evidence type="ECO:0000259" key="4">
    <source>
        <dbReference type="Pfam" id="PF13193"/>
    </source>
</evidence>
<dbReference type="InterPro" id="IPR045851">
    <property type="entry name" value="AMP-bd_C_sf"/>
</dbReference>
<comment type="caution">
    <text evidence="5">The sequence shown here is derived from an EMBL/GenBank/DDBJ whole genome shotgun (WGS) entry which is preliminary data.</text>
</comment>
<dbReference type="SUPFAM" id="SSF56801">
    <property type="entry name" value="Acetyl-CoA synthetase-like"/>
    <property type="match status" value="1"/>
</dbReference>
<dbReference type="Gene3D" id="3.40.50.12780">
    <property type="entry name" value="N-terminal domain of ligase-like"/>
    <property type="match status" value="1"/>
</dbReference>
<evidence type="ECO:0000313" key="6">
    <source>
        <dbReference type="Proteomes" id="UP001206639"/>
    </source>
</evidence>
<organism evidence="5 6">
    <name type="scientific">Mycobacterium deserti</name>
    <dbReference type="NCBI Taxonomy" id="2978347"/>
    <lineage>
        <taxon>Bacteria</taxon>
        <taxon>Bacillati</taxon>
        <taxon>Actinomycetota</taxon>
        <taxon>Actinomycetes</taxon>
        <taxon>Mycobacteriales</taxon>
        <taxon>Mycobacteriaceae</taxon>
        <taxon>Mycobacterium</taxon>
    </lineage>
</organism>
<reference evidence="6" key="1">
    <citation type="submission" date="2023-07" db="EMBL/GenBank/DDBJ databases">
        <authorList>
            <person name="Deng Y."/>
            <person name="Zhang Y.-Q."/>
        </authorList>
    </citation>
    <scope>NUCLEOTIDE SEQUENCE [LARGE SCALE GENOMIC DNA]</scope>
    <source>
        <strain evidence="6">CPCC 205710</strain>
    </source>
</reference>
<dbReference type="RefSeq" id="WP_260992006.1">
    <property type="nucleotide sequence ID" value="NZ_JAODWD010000001.1"/>
</dbReference>
<comment type="similarity">
    <text evidence="1">Belongs to the ATP-dependent AMP-binding enzyme family.</text>
</comment>
<evidence type="ECO:0000313" key="5">
    <source>
        <dbReference type="EMBL" id="MCT7657110.1"/>
    </source>
</evidence>
<dbReference type="Proteomes" id="UP001206639">
    <property type="component" value="Unassembled WGS sequence"/>
</dbReference>